<protein>
    <submittedName>
        <fullName evidence="2">Uncharacterized protein</fullName>
    </submittedName>
</protein>
<evidence type="ECO:0000313" key="3">
    <source>
        <dbReference type="Proteomes" id="UP000818624"/>
    </source>
</evidence>
<keyword evidence="1" id="KW-1133">Transmembrane helix</keyword>
<sequence>MSRFQSLGGPLIAALVGVVSGVYIFKPLIESSMVSMQDDLKLKKTLEASVPPSDPAKVQ</sequence>
<accession>A0ABY8ETH6</accession>
<dbReference type="EMBL" id="CP046236">
    <property type="protein sequence ID" value="WFD48234.1"/>
    <property type="molecule type" value="Genomic_DNA"/>
</dbReference>
<evidence type="ECO:0000313" key="2">
    <source>
        <dbReference type="EMBL" id="WFD48234.1"/>
    </source>
</evidence>
<name>A0ABY8ETH6_MALFU</name>
<keyword evidence="1" id="KW-0472">Membrane</keyword>
<reference evidence="2 3" key="1">
    <citation type="journal article" date="2020" name="Elife">
        <title>Loss of centromere function drives karyotype evolution in closely related Malassezia species.</title>
        <authorList>
            <person name="Sankaranarayanan S.R."/>
            <person name="Ianiri G."/>
            <person name="Coelho M.A."/>
            <person name="Reza M.H."/>
            <person name="Thimmappa B.C."/>
            <person name="Ganguly P."/>
            <person name="Vadnala R.N."/>
            <person name="Sun S."/>
            <person name="Siddharthan R."/>
            <person name="Tellgren-Roth C."/>
            <person name="Dawson T.L."/>
            <person name="Heitman J."/>
            <person name="Sanyal K."/>
        </authorList>
    </citation>
    <scope>NUCLEOTIDE SEQUENCE [LARGE SCALE GENOMIC DNA]</scope>
    <source>
        <strain evidence="2">CBS14141</strain>
    </source>
</reference>
<proteinExistence type="predicted"/>
<keyword evidence="1" id="KW-0812">Transmembrane</keyword>
<keyword evidence="3" id="KW-1185">Reference proteome</keyword>
<dbReference type="Pfam" id="PF23670">
    <property type="entry name" value="PIGBOS1"/>
    <property type="match status" value="1"/>
</dbReference>
<feature type="transmembrane region" description="Helical" evidence="1">
    <location>
        <begin position="6"/>
        <end position="25"/>
    </location>
</feature>
<gene>
    <name evidence="2" type="ORF">GLX27_002902</name>
</gene>
<evidence type="ECO:0000256" key="1">
    <source>
        <dbReference type="SAM" id="Phobius"/>
    </source>
</evidence>
<organism evidence="2 3">
    <name type="scientific">Malassezia furfur</name>
    <name type="common">Pityriasis versicolor infection agent</name>
    <name type="synonym">Pityrosporum furfur</name>
    <dbReference type="NCBI Taxonomy" id="55194"/>
    <lineage>
        <taxon>Eukaryota</taxon>
        <taxon>Fungi</taxon>
        <taxon>Dikarya</taxon>
        <taxon>Basidiomycota</taxon>
        <taxon>Ustilaginomycotina</taxon>
        <taxon>Malasseziomycetes</taxon>
        <taxon>Malasseziales</taxon>
        <taxon>Malasseziaceae</taxon>
        <taxon>Malassezia</taxon>
    </lineage>
</organism>
<dbReference type="InterPro" id="IPR057394">
    <property type="entry name" value="PIGBOS1"/>
</dbReference>
<dbReference type="Proteomes" id="UP000818624">
    <property type="component" value="Chromosome 3"/>
</dbReference>